<gene>
    <name evidence="2" type="ORF">ETAA1_05540</name>
</gene>
<sequence length="282" mass="30178" precursor="true">MRPALAAALAAVAVATASAPADEKLFGIACRSVHLGYPAPEATAVTLTATVEQSAEGTYFMACGWSKGYFGIQELGNGKKVALFSVWDPAGGDDPRKVPEEKRVKLLHRGEGVRVGRFGNEGTGGQSFLDLDWKAGQPYRFLVSAKADGPDRTAYSGYLRTPDAKEWRHLVTFSTHTKGELLRGCYSFVEDFRRNKVSTTKARRAVFSDGWVRPKGGAWEPLLKARFTADANPDTHIDAGPVGAGFFLATGGATENKTTKLREVMTRAGGATAPPDLPAGVE</sequence>
<accession>A0A517XMD1</accession>
<dbReference type="KEGG" id="uli:ETAA1_05540"/>
<dbReference type="RefSeq" id="WP_145234099.1">
    <property type="nucleotide sequence ID" value="NZ_CP036273.1"/>
</dbReference>
<keyword evidence="3" id="KW-1185">Reference proteome</keyword>
<dbReference type="OrthoDB" id="6014523at2"/>
<evidence type="ECO:0000313" key="3">
    <source>
        <dbReference type="Proteomes" id="UP000319576"/>
    </source>
</evidence>
<keyword evidence="1" id="KW-0732">Signal</keyword>
<feature type="signal peptide" evidence="1">
    <location>
        <begin position="1"/>
        <end position="21"/>
    </location>
</feature>
<evidence type="ECO:0000256" key="1">
    <source>
        <dbReference type="SAM" id="SignalP"/>
    </source>
</evidence>
<dbReference type="EMBL" id="CP036273">
    <property type="protein sequence ID" value="QDU18661.1"/>
    <property type="molecule type" value="Genomic_DNA"/>
</dbReference>
<dbReference type="Proteomes" id="UP000319576">
    <property type="component" value="Chromosome"/>
</dbReference>
<evidence type="ECO:0000313" key="2">
    <source>
        <dbReference type="EMBL" id="QDU18661.1"/>
    </source>
</evidence>
<dbReference type="Pfam" id="PF11958">
    <property type="entry name" value="DUF3472"/>
    <property type="match status" value="1"/>
</dbReference>
<protein>
    <submittedName>
        <fullName evidence="2">Uncharacterized protein</fullName>
    </submittedName>
</protein>
<organism evidence="2 3">
    <name type="scientific">Urbifossiella limnaea</name>
    <dbReference type="NCBI Taxonomy" id="2528023"/>
    <lineage>
        <taxon>Bacteria</taxon>
        <taxon>Pseudomonadati</taxon>
        <taxon>Planctomycetota</taxon>
        <taxon>Planctomycetia</taxon>
        <taxon>Gemmatales</taxon>
        <taxon>Gemmataceae</taxon>
        <taxon>Urbifossiella</taxon>
    </lineage>
</organism>
<dbReference type="AlphaFoldDB" id="A0A517XMD1"/>
<feature type="chain" id="PRO_5022157667" evidence="1">
    <location>
        <begin position="22"/>
        <end position="282"/>
    </location>
</feature>
<name>A0A517XMD1_9BACT</name>
<dbReference type="InterPro" id="IPR021862">
    <property type="entry name" value="DUF3472"/>
</dbReference>
<reference evidence="2 3" key="1">
    <citation type="submission" date="2019-02" db="EMBL/GenBank/DDBJ databases">
        <title>Deep-cultivation of Planctomycetes and their phenomic and genomic characterization uncovers novel biology.</title>
        <authorList>
            <person name="Wiegand S."/>
            <person name="Jogler M."/>
            <person name="Boedeker C."/>
            <person name="Pinto D."/>
            <person name="Vollmers J."/>
            <person name="Rivas-Marin E."/>
            <person name="Kohn T."/>
            <person name="Peeters S.H."/>
            <person name="Heuer A."/>
            <person name="Rast P."/>
            <person name="Oberbeckmann S."/>
            <person name="Bunk B."/>
            <person name="Jeske O."/>
            <person name="Meyerdierks A."/>
            <person name="Storesund J.E."/>
            <person name="Kallscheuer N."/>
            <person name="Luecker S."/>
            <person name="Lage O.M."/>
            <person name="Pohl T."/>
            <person name="Merkel B.J."/>
            <person name="Hornburger P."/>
            <person name="Mueller R.-W."/>
            <person name="Bruemmer F."/>
            <person name="Labrenz M."/>
            <person name="Spormann A.M."/>
            <person name="Op den Camp H."/>
            <person name="Overmann J."/>
            <person name="Amann R."/>
            <person name="Jetten M.S.M."/>
            <person name="Mascher T."/>
            <person name="Medema M.H."/>
            <person name="Devos D.P."/>
            <person name="Kaster A.-K."/>
            <person name="Ovreas L."/>
            <person name="Rohde M."/>
            <person name="Galperin M.Y."/>
            <person name="Jogler C."/>
        </authorList>
    </citation>
    <scope>NUCLEOTIDE SEQUENCE [LARGE SCALE GENOMIC DNA]</scope>
    <source>
        <strain evidence="2 3">ETA_A1</strain>
    </source>
</reference>
<proteinExistence type="predicted"/>